<accession>X0Z0G4</accession>
<dbReference type="EMBL" id="BART01008406">
    <property type="protein sequence ID" value="GAG53958.1"/>
    <property type="molecule type" value="Genomic_DNA"/>
</dbReference>
<dbReference type="AlphaFoldDB" id="X0Z0G4"/>
<comment type="caution">
    <text evidence="1">The sequence shown here is derived from an EMBL/GenBank/DDBJ whole genome shotgun (WGS) entry which is preliminary data.</text>
</comment>
<organism evidence="1">
    <name type="scientific">marine sediment metagenome</name>
    <dbReference type="NCBI Taxonomy" id="412755"/>
    <lineage>
        <taxon>unclassified sequences</taxon>
        <taxon>metagenomes</taxon>
        <taxon>ecological metagenomes</taxon>
    </lineage>
</organism>
<reference evidence="1" key="1">
    <citation type="journal article" date="2014" name="Front. Microbiol.">
        <title>High frequency of phylogenetically diverse reductive dehalogenase-homologous genes in deep subseafloor sedimentary metagenomes.</title>
        <authorList>
            <person name="Kawai M."/>
            <person name="Futagami T."/>
            <person name="Toyoda A."/>
            <person name="Takaki Y."/>
            <person name="Nishi S."/>
            <person name="Hori S."/>
            <person name="Arai W."/>
            <person name="Tsubouchi T."/>
            <person name="Morono Y."/>
            <person name="Uchiyama I."/>
            <person name="Ito T."/>
            <person name="Fujiyama A."/>
            <person name="Inagaki F."/>
            <person name="Takami H."/>
        </authorList>
    </citation>
    <scope>NUCLEOTIDE SEQUENCE</scope>
    <source>
        <strain evidence="1">Expedition CK06-06</strain>
    </source>
</reference>
<name>X0Z0G4_9ZZZZ</name>
<sequence length="74" mass="9080">MIKKEFRLLFSTNNKNELKKILFFANKTLKGNFSYYEIKGFYNYNKEKSYTIPIYRIKTRLSENLSLQFIYIFL</sequence>
<evidence type="ECO:0000313" key="1">
    <source>
        <dbReference type="EMBL" id="GAG53958.1"/>
    </source>
</evidence>
<proteinExistence type="predicted"/>
<gene>
    <name evidence="1" type="ORF">S01H4_18919</name>
</gene>
<protein>
    <submittedName>
        <fullName evidence="1">Uncharacterized protein</fullName>
    </submittedName>
</protein>